<comment type="caution">
    <text evidence="3">The sequence shown here is derived from an EMBL/GenBank/DDBJ whole genome shotgun (WGS) entry which is preliminary data.</text>
</comment>
<dbReference type="PROSITE" id="PS50086">
    <property type="entry name" value="TBC_RABGAP"/>
    <property type="match status" value="1"/>
</dbReference>
<evidence type="ECO:0000259" key="2">
    <source>
        <dbReference type="PROSITE" id="PS50086"/>
    </source>
</evidence>
<feature type="region of interest" description="Disordered" evidence="1">
    <location>
        <begin position="491"/>
        <end position="511"/>
    </location>
</feature>
<feature type="compositionally biased region" description="Polar residues" evidence="1">
    <location>
        <begin position="98"/>
        <end position="111"/>
    </location>
</feature>
<dbReference type="EMBL" id="JAPUFD010000005">
    <property type="protein sequence ID" value="MDI1487553.1"/>
    <property type="molecule type" value="Genomic_DNA"/>
</dbReference>
<dbReference type="Gene3D" id="1.10.8.270">
    <property type="entry name" value="putative rabgap domain of human tbc1 domain family member 14 like domains"/>
    <property type="match status" value="1"/>
</dbReference>
<feature type="compositionally biased region" description="Polar residues" evidence="1">
    <location>
        <begin position="379"/>
        <end position="395"/>
    </location>
</feature>
<feature type="compositionally biased region" description="Polar residues" evidence="1">
    <location>
        <begin position="405"/>
        <end position="431"/>
    </location>
</feature>
<dbReference type="SUPFAM" id="SSF47923">
    <property type="entry name" value="Ypt/Rab-GAP domain of gyp1p"/>
    <property type="match status" value="2"/>
</dbReference>
<feature type="region of interest" description="Disordered" evidence="1">
    <location>
        <begin position="366"/>
        <end position="431"/>
    </location>
</feature>
<dbReference type="Pfam" id="PF00566">
    <property type="entry name" value="RabGAP-TBC"/>
    <property type="match status" value="1"/>
</dbReference>
<dbReference type="GO" id="GO:0031267">
    <property type="term" value="F:small GTPase binding"/>
    <property type="evidence" value="ECO:0007669"/>
    <property type="project" value="TreeGrafter"/>
</dbReference>
<feature type="region of interest" description="Disordered" evidence="1">
    <location>
        <begin position="738"/>
        <end position="760"/>
    </location>
</feature>
<dbReference type="GO" id="GO:0005096">
    <property type="term" value="F:GTPase activator activity"/>
    <property type="evidence" value="ECO:0007669"/>
    <property type="project" value="TreeGrafter"/>
</dbReference>
<gene>
    <name evidence="3" type="ORF">OHK93_006823</name>
</gene>
<organism evidence="3 4">
    <name type="scientific">Ramalina farinacea</name>
    <dbReference type="NCBI Taxonomy" id="258253"/>
    <lineage>
        <taxon>Eukaryota</taxon>
        <taxon>Fungi</taxon>
        <taxon>Dikarya</taxon>
        <taxon>Ascomycota</taxon>
        <taxon>Pezizomycotina</taxon>
        <taxon>Lecanoromycetes</taxon>
        <taxon>OSLEUM clade</taxon>
        <taxon>Lecanoromycetidae</taxon>
        <taxon>Lecanorales</taxon>
        <taxon>Lecanorineae</taxon>
        <taxon>Ramalinaceae</taxon>
        <taxon>Ramalina</taxon>
    </lineage>
</organism>
<dbReference type="FunFam" id="1.10.472.80:FF:000055">
    <property type="entry name" value="TBC domain-containing protein C1778.09"/>
    <property type="match status" value="1"/>
</dbReference>
<feature type="compositionally biased region" description="Low complexity" evidence="1">
    <location>
        <begin position="738"/>
        <end position="750"/>
    </location>
</feature>
<feature type="region of interest" description="Disordered" evidence="1">
    <location>
        <begin position="1"/>
        <end position="135"/>
    </location>
</feature>
<evidence type="ECO:0000313" key="4">
    <source>
        <dbReference type="Proteomes" id="UP001161017"/>
    </source>
</evidence>
<feature type="compositionally biased region" description="Pro residues" evidence="1">
    <location>
        <begin position="34"/>
        <end position="44"/>
    </location>
</feature>
<feature type="compositionally biased region" description="Low complexity" evidence="1">
    <location>
        <begin position="56"/>
        <end position="67"/>
    </location>
</feature>
<sequence>MASLSVPPQHVPFSKSSEESLRGIAYENTTAAKPPIPITLPSKPPSNKAINRLKNPRSPSSPKARSKLPQDARRDSGLAPSTSSSFRDSRTTLDTDAVSLNRSVRPSTSLPSFHAAPPLEAAKAPKERALSGGSQLSAGSTILQLPSISIMTEIPTSSFEDLTNPGQLEFSKRGSMLLGGKKAIVKGEDLHPIGKVVGSRRGLNGRSPMSPAMSLPTRVLSADDEALSNKVRSMYEDGGPDTRKMPTKPSHAMNGHSNGQSDPSINPSVRVIDSDEPNANDPSSQTVERRESLSTKQQIHNLLLSDTELAGGLEDWEDINNGDVDRYGFILPRRISSHTSSLSSHRPQSAEPPQLQRMSTLLQLASERPRRERGRLASHSRSPARSTGTHSSSDMHQPPADTFLRPNSSQSSYRSTSGNSTRKLRTATNRLPHNKDRRYVDEAGDMLTLPPGLADIAEDEESATNPALPHDLKAREVERDEKWRKMAKIVKTPPNSQSKACSTPQRGGGMTFTFDTTSPKLIDRTWKGIPDKWRATAWHAFLTSSCSRHPRRKSLPTDSHLRTAFHSLLSQPSPDDVQIDLDVPRTINSHIMFRRRYRGGQRLLFRVLHVMSLYFPDTGYVQGMAAIAATLLCYYDEEMAFVMLVRMWQLRGLEQLYRAGFAGLMGALEEFEKRWLGGANKRDGEVRRKLEELGITSTAYGTRWYLTLFNYSIPFPAQLRVWDVFMLLGDPDVAYPVTTSSSASTTDETSNLNGNRDTPPQSFHHGLDVLHAVSAALVDGTREILLDSDFENAMKVLTSWIPVRDEELLMKVARAEWKMKRRKGSAR</sequence>
<dbReference type="AlphaFoldDB" id="A0AA43QMR9"/>
<dbReference type="PANTHER" id="PTHR47219:SF9">
    <property type="entry name" value="GTPASE ACTIVATING PROTEIN AND CENTROSOME-ASSOCIATED, ISOFORM B"/>
    <property type="match status" value="1"/>
</dbReference>
<feature type="region of interest" description="Disordered" evidence="1">
    <location>
        <begin position="233"/>
        <end position="294"/>
    </location>
</feature>
<dbReference type="InterPro" id="IPR035969">
    <property type="entry name" value="Rab-GAP_TBC_sf"/>
</dbReference>
<accession>A0AA43QMR9</accession>
<dbReference type="FunFam" id="1.10.8.270:FF:000023">
    <property type="entry name" value="TBC domain-containing protein C1778.09"/>
    <property type="match status" value="1"/>
</dbReference>
<reference evidence="3" key="1">
    <citation type="journal article" date="2023" name="Genome Biol. Evol.">
        <title>First Whole Genome Sequence and Flow Cytometry Genome Size Data for the Lichen-Forming Fungus Ramalina farinacea (Ascomycota).</title>
        <authorList>
            <person name="Llewellyn T."/>
            <person name="Mian S."/>
            <person name="Hill R."/>
            <person name="Leitch I.J."/>
            <person name="Gaya E."/>
        </authorList>
    </citation>
    <scope>NUCLEOTIDE SEQUENCE</scope>
    <source>
        <strain evidence="3">LIQ254RAFAR</strain>
    </source>
</reference>
<feature type="compositionally biased region" description="Polar residues" evidence="1">
    <location>
        <begin position="255"/>
        <end position="267"/>
    </location>
</feature>
<name>A0AA43QMR9_9LECA</name>
<dbReference type="InterPro" id="IPR000195">
    <property type="entry name" value="Rab-GAP-TBC_dom"/>
</dbReference>
<evidence type="ECO:0000313" key="3">
    <source>
        <dbReference type="EMBL" id="MDI1487553.1"/>
    </source>
</evidence>
<feature type="region of interest" description="Disordered" evidence="1">
    <location>
        <begin position="196"/>
        <end position="216"/>
    </location>
</feature>
<feature type="compositionally biased region" description="Polar residues" evidence="1">
    <location>
        <begin position="493"/>
        <end position="505"/>
    </location>
</feature>
<feature type="compositionally biased region" description="Polar residues" evidence="1">
    <location>
        <begin position="751"/>
        <end position="760"/>
    </location>
</feature>
<proteinExistence type="predicted"/>
<dbReference type="InterPro" id="IPR050302">
    <property type="entry name" value="Rab_GAP_TBC_domain"/>
</dbReference>
<dbReference type="Gene3D" id="1.10.472.80">
    <property type="entry name" value="Ypt/Rab-GAP domain of gyp1p, domain 3"/>
    <property type="match status" value="1"/>
</dbReference>
<keyword evidence="4" id="KW-1185">Reference proteome</keyword>
<dbReference type="Proteomes" id="UP001161017">
    <property type="component" value="Unassembled WGS sequence"/>
</dbReference>
<evidence type="ECO:0000256" key="1">
    <source>
        <dbReference type="SAM" id="MobiDB-lite"/>
    </source>
</evidence>
<feature type="domain" description="Rab-GAP TBC" evidence="2">
    <location>
        <begin position="528"/>
        <end position="729"/>
    </location>
</feature>
<protein>
    <recommendedName>
        <fullName evidence="2">Rab-GAP TBC domain-containing protein</fullName>
    </recommendedName>
</protein>
<dbReference type="PANTHER" id="PTHR47219">
    <property type="entry name" value="RAB GTPASE-ACTIVATING PROTEIN 1-LIKE"/>
    <property type="match status" value="1"/>
</dbReference>
<dbReference type="SMART" id="SM00164">
    <property type="entry name" value="TBC"/>
    <property type="match status" value="1"/>
</dbReference>